<feature type="transmembrane region" description="Helical" evidence="1">
    <location>
        <begin position="164"/>
        <end position="187"/>
    </location>
</feature>
<evidence type="ECO:0000256" key="1">
    <source>
        <dbReference type="SAM" id="Phobius"/>
    </source>
</evidence>
<accession>A0A2S2PUD5</accession>
<dbReference type="AlphaFoldDB" id="A0A2S2PUD5"/>
<evidence type="ECO:0000313" key="3">
    <source>
        <dbReference type="EMBL" id="MBY32995.1"/>
    </source>
</evidence>
<keyword evidence="1" id="KW-0472">Membrane</keyword>
<gene>
    <name evidence="3" type="ORF">g.90489</name>
</gene>
<organism evidence="3">
    <name type="scientific">Schizaphis graminum</name>
    <name type="common">Green bug aphid</name>
    <dbReference type="NCBI Taxonomy" id="13262"/>
    <lineage>
        <taxon>Eukaryota</taxon>
        <taxon>Metazoa</taxon>
        <taxon>Ecdysozoa</taxon>
        <taxon>Arthropoda</taxon>
        <taxon>Hexapoda</taxon>
        <taxon>Insecta</taxon>
        <taxon>Pterygota</taxon>
        <taxon>Neoptera</taxon>
        <taxon>Paraneoptera</taxon>
        <taxon>Hemiptera</taxon>
        <taxon>Sternorrhyncha</taxon>
        <taxon>Aphidomorpha</taxon>
        <taxon>Aphidoidea</taxon>
        <taxon>Aphididae</taxon>
        <taxon>Aphidini</taxon>
        <taxon>Schizaphis</taxon>
    </lineage>
</organism>
<keyword evidence="2" id="KW-0732">Signal</keyword>
<feature type="signal peptide" evidence="2">
    <location>
        <begin position="1"/>
        <end position="22"/>
    </location>
</feature>
<keyword evidence="1" id="KW-0812">Transmembrane</keyword>
<name>A0A2S2PUD5_SCHGA</name>
<sequence>MVRIYIIFFVFNAISYFRSAAACYMDCVARSVCVSVRARVACCARCARARRPALRQQRRRPTIRTPDGGGLHAALSTAALVFPSLSRRRSAHARTHKHTHIRTHARRTVARVRPPVRPSTTTTRPQRSSALFWYYLITPRPRSPPADITAAAQPVRRHTHRGRWLPTVFVVVAAATAVAKCICYYYYYYYYYSKINNYIIICISKYYKQNDLVITCLLSPIRYF</sequence>
<reference evidence="3" key="1">
    <citation type="submission" date="2018-04" db="EMBL/GenBank/DDBJ databases">
        <title>Transcriptome of Schizaphis graminum biotype I.</title>
        <authorList>
            <person name="Scully E.D."/>
            <person name="Geib S.M."/>
            <person name="Palmer N.A."/>
            <person name="Koch K."/>
            <person name="Bradshaw J."/>
            <person name="Heng-Moss T."/>
            <person name="Sarath G."/>
        </authorList>
    </citation>
    <scope>NUCLEOTIDE SEQUENCE</scope>
</reference>
<feature type="chain" id="PRO_5015548235" evidence="2">
    <location>
        <begin position="23"/>
        <end position="224"/>
    </location>
</feature>
<keyword evidence="1" id="KW-1133">Transmembrane helix</keyword>
<evidence type="ECO:0000256" key="2">
    <source>
        <dbReference type="SAM" id="SignalP"/>
    </source>
</evidence>
<protein>
    <submittedName>
        <fullName evidence="3">Uncharacterized protein</fullName>
    </submittedName>
</protein>
<proteinExistence type="predicted"/>
<dbReference type="EMBL" id="GGMR01020376">
    <property type="protein sequence ID" value="MBY32995.1"/>
    <property type="molecule type" value="Transcribed_RNA"/>
</dbReference>